<dbReference type="SUPFAM" id="SSF53756">
    <property type="entry name" value="UDP-Glycosyltransferase/glycogen phosphorylase"/>
    <property type="match status" value="1"/>
</dbReference>
<evidence type="ECO:0000256" key="2">
    <source>
        <dbReference type="ARBA" id="ARBA00022676"/>
    </source>
</evidence>
<keyword evidence="3 4" id="KW-0808">Transferase</keyword>
<dbReference type="CDD" id="cd03784">
    <property type="entry name" value="GT1_Gtf-like"/>
    <property type="match status" value="1"/>
</dbReference>
<dbReference type="Gene3D" id="3.40.50.2000">
    <property type="entry name" value="Glycogen Phosphorylase B"/>
    <property type="match status" value="2"/>
</dbReference>
<evidence type="ECO:0000313" key="5">
    <source>
        <dbReference type="Proteomes" id="UP001055439"/>
    </source>
</evidence>
<dbReference type="PANTHER" id="PTHR48049:SF65">
    <property type="entry name" value="ANTHOCYANIDIN 3-O-GLUCOSYLTRANSFERASE"/>
    <property type="match status" value="1"/>
</dbReference>
<organism evidence="4 5">
    <name type="scientific">Musa troglodytarum</name>
    <name type="common">fe'i banana</name>
    <dbReference type="NCBI Taxonomy" id="320322"/>
    <lineage>
        <taxon>Eukaryota</taxon>
        <taxon>Viridiplantae</taxon>
        <taxon>Streptophyta</taxon>
        <taxon>Embryophyta</taxon>
        <taxon>Tracheophyta</taxon>
        <taxon>Spermatophyta</taxon>
        <taxon>Magnoliopsida</taxon>
        <taxon>Liliopsida</taxon>
        <taxon>Zingiberales</taxon>
        <taxon>Musaceae</taxon>
        <taxon>Musa</taxon>
    </lineage>
</organism>
<dbReference type="AlphaFoldDB" id="A0A9E7GMS4"/>
<keyword evidence="5" id="KW-1185">Reference proteome</keyword>
<dbReference type="InterPro" id="IPR002213">
    <property type="entry name" value="UDP_glucos_trans"/>
</dbReference>
<dbReference type="OrthoDB" id="5835829at2759"/>
<reference evidence="4" key="1">
    <citation type="submission" date="2022-05" db="EMBL/GenBank/DDBJ databases">
        <title>The Musa troglodytarum L. genome provides insights into the mechanism of non-climacteric behaviour and enrichment of carotenoids.</title>
        <authorList>
            <person name="Wang J."/>
        </authorList>
    </citation>
    <scope>NUCLEOTIDE SEQUENCE</scope>
    <source>
        <tissue evidence="4">Leaf</tissue>
    </source>
</reference>
<protein>
    <submittedName>
        <fullName evidence="4">UDP-glucoronosyl and UDP-glucosyl transferase</fullName>
    </submittedName>
</protein>
<gene>
    <name evidence="4" type="ORF">MUK42_11817</name>
</gene>
<dbReference type="EMBL" id="CP097509">
    <property type="protein sequence ID" value="URE17710.1"/>
    <property type="molecule type" value="Genomic_DNA"/>
</dbReference>
<proteinExistence type="inferred from homology"/>
<dbReference type="GO" id="GO:0035251">
    <property type="term" value="F:UDP-glucosyltransferase activity"/>
    <property type="evidence" value="ECO:0007669"/>
    <property type="project" value="InterPro"/>
</dbReference>
<dbReference type="FunFam" id="3.40.50.2000:FF:000091">
    <property type="entry name" value="Glycosyltransferase"/>
    <property type="match status" value="1"/>
</dbReference>
<accession>A0A9E7GMS4</accession>
<dbReference type="Pfam" id="PF00201">
    <property type="entry name" value="UDPGT"/>
    <property type="match status" value="1"/>
</dbReference>
<evidence type="ECO:0000256" key="1">
    <source>
        <dbReference type="ARBA" id="ARBA00009995"/>
    </source>
</evidence>
<keyword evidence="2" id="KW-0328">Glycosyltransferase</keyword>
<dbReference type="Proteomes" id="UP001055439">
    <property type="component" value="Chromosome 7"/>
</dbReference>
<comment type="similarity">
    <text evidence="1">Belongs to the UDP-glycosyltransferase family.</text>
</comment>
<sequence length="459" mass="48061">MASSGSSGCPTQPHVAFVAFPFGTHAAPLFALARAVASAAPSAAVSFLSTARSLASLPRAKGLRNIRLVPVADGRPEGAAEVPPPGGIEEMIGMFLAATPGNLREALGAAAAGAGGIPVGCVVSDAFMWMAGEVAEAAGAPWVVLWTGGPAGLAAHLHTDLLRDAIGVGERVAMTRFKEQLHSIPVLSAHRVCDLPEGIVFGPLDAPVSCLVHRMGQSLPKAAAVLHNTFEGLDPAIDDHFSATFSRSLPVGPLHLLAPPAHPTPDPNHCLPWLDRHAPATVAYVSFGSFMAPPPAEMAELAEGLEASGAAFLWSLRDEAMELLPPGFSERTKGRGLVVSWAPQLDILRHAAVGTIVMHCGWNSVVEAITAGVPMVCRPFFGDQRLNARFIFQVWEIGVGFEDGVMTKEGVVRALEAVLKGEEGKQMRVKAGELKAMATRAVQFGGSSLVNFNSFLDLV</sequence>
<evidence type="ECO:0000256" key="3">
    <source>
        <dbReference type="ARBA" id="ARBA00022679"/>
    </source>
</evidence>
<evidence type="ECO:0000313" key="4">
    <source>
        <dbReference type="EMBL" id="URE17710.1"/>
    </source>
</evidence>
<dbReference type="InterPro" id="IPR050481">
    <property type="entry name" value="UDP-glycosyltransf_plant"/>
</dbReference>
<dbReference type="PANTHER" id="PTHR48049">
    <property type="entry name" value="GLYCOSYLTRANSFERASE"/>
    <property type="match status" value="1"/>
</dbReference>
<name>A0A9E7GMS4_9LILI</name>